<dbReference type="AlphaFoldDB" id="A0A9D1LVV9"/>
<dbReference type="Proteomes" id="UP000824111">
    <property type="component" value="Unassembled WGS sequence"/>
</dbReference>
<dbReference type="SUPFAM" id="SSF56436">
    <property type="entry name" value="C-type lectin-like"/>
    <property type="match status" value="1"/>
</dbReference>
<accession>A0A9D1LVV9</accession>
<dbReference type="PROSITE" id="PS50041">
    <property type="entry name" value="C_TYPE_LECTIN_2"/>
    <property type="match status" value="1"/>
</dbReference>
<evidence type="ECO:0000256" key="3">
    <source>
        <dbReference type="ARBA" id="ARBA00022801"/>
    </source>
</evidence>
<dbReference type="SUPFAM" id="SSF54001">
    <property type="entry name" value="Cysteine proteinases"/>
    <property type="match status" value="1"/>
</dbReference>
<keyword evidence="4" id="KW-0788">Thiol protease</keyword>
<feature type="chain" id="PRO_5038646290" evidence="5">
    <location>
        <begin position="19"/>
        <end position="571"/>
    </location>
</feature>
<feature type="non-terminal residue" evidence="8">
    <location>
        <position position="1"/>
    </location>
</feature>
<dbReference type="InterPro" id="IPR016186">
    <property type="entry name" value="C-type_lectin-like/link_sf"/>
</dbReference>
<dbReference type="Pfam" id="PF00059">
    <property type="entry name" value="Lectin_C"/>
    <property type="match status" value="1"/>
</dbReference>
<dbReference type="InterPro" id="IPR050111">
    <property type="entry name" value="C-type_lectin/snaclec_domain"/>
</dbReference>
<dbReference type="InterPro" id="IPR000064">
    <property type="entry name" value="NLP_P60_dom"/>
</dbReference>
<sequence>VFFFVTGTVITAPIAANAATGTDIVNDLINNYVGKYPYVLNTHGPNSFDCSGLIYYVYKQHGITLPYTTKTDWTQYGTVITDVSKLQSGDVLLFGSSASNLNHAGIYDANGGYIIHALNSKYGIIRKPTLAEWRSIPSWNSNGNNQFQYAVRVINGGAHVHNYTTFRFYGGYHPHYAYYQCSCGDIKAKQEFGYFSTCAECVTNHQHTCDKYLYFGGNHPHYKYYQCRCGEIFKNGETVRYGLCDVCIKDPGKPSLKYMQDRYASDQDITFTWDPTVNTTHYNIYLQKQIPSGEYKYYENIFYAASGTTRQLEEGLYCVILESKNSEAWNGDGSDWRSSVSDTYYFSVTGQYVPQAAQAYGGHNYLLFDYVVSWKEAKAICEALGGHLATITSLEEHRAIVSLAEKGGKDRYYLGGTDEENERAWQWVSGEPWLIDTLWNLGEPNNDRGIEHYLELADLENGGVWNDTPDGTYLYKGFICEIDAPLWVQGRPAVHRDGLVLDIASALEDSAAVYAAAYQDGKLLSVHEAVFTIESCLTQLKLTEPAADTVKVFSWDKNQQPLCEAVMISIP</sequence>
<dbReference type="Gene3D" id="3.90.1720.10">
    <property type="entry name" value="endopeptidase domain like (from Nostoc punctiforme)"/>
    <property type="match status" value="1"/>
</dbReference>
<evidence type="ECO:0000256" key="2">
    <source>
        <dbReference type="ARBA" id="ARBA00022670"/>
    </source>
</evidence>
<evidence type="ECO:0000256" key="5">
    <source>
        <dbReference type="SAM" id="SignalP"/>
    </source>
</evidence>
<dbReference type="PANTHER" id="PTHR22803">
    <property type="entry name" value="MANNOSE, PHOSPHOLIPASE, LECTIN RECEPTOR RELATED"/>
    <property type="match status" value="1"/>
</dbReference>
<dbReference type="PROSITE" id="PS51935">
    <property type="entry name" value="NLPC_P60"/>
    <property type="match status" value="1"/>
</dbReference>
<evidence type="ECO:0000256" key="1">
    <source>
        <dbReference type="ARBA" id="ARBA00007074"/>
    </source>
</evidence>
<feature type="signal peptide" evidence="5">
    <location>
        <begin position="1"/>
        <end position="18"/>
    </location>
</feature>
<comment type="similarity">
    <text evidence="1">Belongs to the peptidase C40 family.</text>
</comment>
<evidence type="ECO:0000259" key="7">
    <source>
        <dbReference type="PROSITE" id="PS51935"/>
    </source>
</evidence>
<dbReference type="Gene3D" id="3.10.100.10">
    <property type="entry name" value="Mannose-Binding Protein A, subunit A"/>
    <property type="match status" value="1"/>
</dbReference>
<dbReference type="EMBL" id="DVND01000157">
    <property type="protein sequence ID" value="HIU48902.1"/>
    <property type="molecule type" value="Genomic_DNA"/>
</dbReference>
<keyword evidence="5" id="KW-0732">Signal</keyword>
<dbReference type="InterPro" id="IPR016187">
    <property type="entry name" value="CTDL_fold"/>
</dbReference>
<dbReference type="GO" id="GO:0006508">
    <property type="term" value="P:proteolysis"/>
    <property type="evidence" value="ECO:0007669"/>
    <property type="project" value="UniProtKB-KW"/>
</dbReference>
<protein>
    <submittedName>
        <fullName evidence="8">C40 family peptidase</fullName>
    </submittedName>
</protein>
<proteinExistence type="inferred from homology"/>
<keyword evidence="3" id="KW-0378">Hydrolase</keyword>
<feature type="domain" description="C-type lectin" evidence="6">
    <location>
        <begin position="360"/>
        <end position="467"/>
    </location>
</feature>
<dbReference type="GO" id="GO:0008234">
    <property type="term" value="F:cysteine-type peptidase activity"/>
    <property type="evidence" value="ECO:0007669"/>
    <property type="project" value="UniProtKB-KW"/>
</dbReference>
<organism evidence="8 9">
    <name type="scientific">Candidatus Avimonoglobus intestinipullorum</name>
    <dbReference type="NCBI Taxonomy" id="2840699"/>
    <lineage>
        <taxon>Bacteria</taxon>
        <taxon>Bacillati</taxon>
        <taxon>Bacillota</taxon>
        <taxon>Clostridia</taxon>
        <taxon>Eubacteriales</taxon>
        <taxon>Candidatus Avimonoglobus</taxon>
    </lineage>
</organism>
<evidence type="ECO:0000313" key="9">
    <source>
        <dbReference type="Proteomes" id="UP000824111"/>
    </source>
</evidence>
<evidence type="ECO:0000313" key="8">
    <source>
        <dbReference type="EMBL" id="HIU48902.1"/>
    </source>
</evidence>
<reference evidence="8" key="2">
    <citation type="journal article" date="2021" name="PeerJ">
        <title>Extensive microbial diversity within the chicken gut microbiome revealed by metagenomics and culture.</title>
        <authorList>
            <person name="Gilroy R."/>
            <person name="Ravi A."/>
            <person name="Getino M."/>
            <person name="Pursley I."/>
            <person name="Horton D.L."/>
            <person name="Alikhan N.F."/>
            <person name="Baker D."/>
            <person name="Gharbi K."/>
            <person name="Hall N."/>
            <person name="Watson M."/>
            <person name="Adriaenssens E.M."/>
            <person name="Foster-Nyarko E."/>
            <person name="Jarju S."/>
            <person name="Secka A."/>
            <person name="Antonio M."/>
            <person name="Oren A."/>
            <person name="Chaudhuri R.R."/>
            <person name="La Ragione R."/>
            <person name="Hildebrand F."/>
            <person name="Pallen M.J."/>
        </authorList>
    </citation>
    <scope>NUCLEOTIDE SEQUENCE</scope>
    <source>
        <strain evidence="8">ChiSjej4B22-9803</strain>
    </source>
</reference>
<dbReference type="SMART" id="SM00034">
    <property type="entry name" value="CLECT"/>
    <property type="match status" value="1"/>
</dbReference>
<dbReference type="CDD" id="cd00037">
    <property type="entry name" value="CLECT"/>
    <property type="match status" value="1"/>
</dbReference>
<keyword evidence="2" id="KW-0645">Protease</keyword>
<dbReference type="InterPro" id="IPR001304">
    <property type="entry name" value="C-type_lectin-like"/>
</dbReference>
<comment type="caution">
    <text evidence="8">The sequence shown here is derived from an EMBL/GenBank/DDBJ whole genome shotgun (WGS) entry which is preliminary data.</text>
</comment>
<evidence type="ECO:0000259" key="6">
    <source>
        <dbReference type="PROSITE" id="PS50041"/>
    </source>
</evidence>
<evidence type="ECO:0000256" key="4">
    <source>
        <dbReference type="ARBA" id="ARBA00022807"/>
    </source>
</evidence>
<reference evidence="8" key="1">
    <citation type="submission" date="2020-10" db="EMBL/GenBank/DDBJ databases">
        <authorList>
            <person name="Gilroy R."/>
        </authorList>
    </citation>
    <scope>NUCLEOTIDE SEQUENCE</scope>
    <source>
        <strain evidence="8">ChiSjej4B22-9803</strain>
    </source>
</reference>
<dbReference type="InterPro" id="IPR038765">
    <property type="entry name" value="Papain-like_cys_pep_sf"/>
</dbReference>
<feature type="domain" description="NlpC/P60" evidence="7">
    <location>
        <begin position="19"/>
        <end position="150"/>
    </location>
</feature>
<name>A0A9D1LVV9_9FIRM</name>
<dbReference type="Pfam" id="PF00877">
    <property type="entry name" value="NLPC_P60"/>
    <property type="match status" value="1"/>
</dbReference>
<gene>
    <name evidence="8" type="ORF">IAB04_06025</name>
</gene>